<name>A0A848BVS4_9FIRM</name>
<comment type="subcellular location">
    <subcellularLocation>
        <location evidence="1">Membrane</location>
        <topology evidence="1">Multi-pass membrane protein</topology>
    </subcellularLocation>
</comment>
<dbReference type="InterPro" id="IPR001734">
    <property type="entry name" value="Na/solute_symporter"/>
</dbReference>
<gene>
    <name evidence="9" type="ORF">ACGTZG_13330</name>
    <name evidence="10" type="ORF">HF872_12115</name>
</gene>
<evidence type="ECO:0000256" key="2">
    <source>
        <dbReference type="ARBA" id="ARBA00006434"/>
    </source>
</evidence>
<organism evidence="10 11">
    <name type="scientific">Megasphaera hexanoica</name>
    <dbReference type="NCBI Taxonomy" id="1675036"/>
    <lineage>
        <taxon>Bacteria</taxon>
        <taxon>Bacillati</taxon>
        <taxon>Bacillota</taxon>
        <taxon>Negativicutes</taxon>
        <taxon>Veillonellales</taxon>
        <taxon>Veillonellaceae</taxon>
        <taxon>Megasphaera</taxon>
    </lineage>
</organism>
<protein>
    <submittedName>
        <fullName evidence="9 10">Sodium:solute symporter</fullName>
    </submittedName>
</protein>
<dbReference type="RefSeq" id="WP_059076415.1">
    <property type="nucleotide sequence ID" value="NZ_CP011940.1"/>
</dbReference>
<reference evidence="9 12" key="2">
    <citation type="submission" date="2024-10" db="EMBL/GenBank/DDBJ databases">
        <authorList>
            <person name="Sang B.-I."/>
            <person name="Prabhaharan D."/>
        </authorList>
    </citation>
    <scope>NUCLEOTIDE SEQUENCE [LARGE SCALE GENOMIC DNA]</scope>
    <source>
        <strain evidence="9 12">MH</strain>
    </source>
</reference>
<dbReference type="InterPro" id="IPR038377">
    <property type="entry name" value="Na/Glc_symporter_sf"/>
</dbReference>
<feature type="transmembrane region" description="Helical" evidence="8">
    <location>
        <begin position="76"/>
        <end position="95"/>
    </location>
</feature>
<dbReference type="Proteomes" id="UP001605989">
    <property type="component" value="Unassembled WGS sequence"/>
</dbReference>
<feature type="transmembrane region" description="Helical" evidence="8">
    <location>
        <begin position="6"/>
        <end position="24"/>
    </location>
</feature>
<evidence type="ECO:0000256" key="4">
    <source>
        <dbReference type="ARBA" id="ARBA00022692"/>
    </source>
</evidence>
<evidence type="ECO:0000313" key="10">
    <source>
        <dbReference type="EMBL" id="NME29350.1"/>
    </source>
</evidence>
<evidence type="ECO:0000256" key="5">
    <source>
        <dbReference type="ARBA" id="ARBA00022989"/>
    </source>
</evidence>
<evidence type="ECO:0000313" key="9">
    <source>
        <dbReference type="EMBL" id="MFG6274167.1"/>
    </source>
</evidence>
<dbReference type="Pfam" id="PF00474">
    <property type="entry name" value="SSF"/>
    <property type="match status" value="1"/>
</dbReference>
<evidence type="ECO:0000256" key="1">
    <source>
        <dbReference type="ARBA" id="ARBA00004141"/>
    </source>
</evidence>
<dbReference type="GO" id="GO:0005886">
    <property type="term" value="C:plasma membrane"/>
    <property type="evidence" value="ECO:0007669"/>
    <property type="project" value="TreeGrafter"/>
</dbReference>
<dbReference type="Proteomes" id="UP000591071">
    <property type="component" value="Unassembled WGS sequence"/>
</dbReference>
<evidence type="ECO:0000256" key="8">
    <source>
        <dbReference type="SAM" id="Phobius"/>
    </source>
</evidence>
<keyword evidence="6 8" id="KW-0472">Membrane</keyword>
<feature type="transmembrane region" description="Helical" evidence="8">
    <location>
        <begin position="416"/>
        <end position="435"/>
    </location>
</feature>
<dbReference type="InterPro" id="IPR050277">
    <property type="entry name" value="Sodium:Solute_Symporter"/>
</dbReference>
<evidence type="ECO:0000313" key="11">
    <source>
        <dbReference type="Proteomes" id="UP000591071"/>
    </source>
</evidence>
<evidence type="ECO:0000256" key="3">
    <source>
        <dbReference type="ARBA" id="ARBA00022448"/>
    </source>
</evidence>
<dbReference type="OrthoDB" id="9810181at2"/>
<feature type="transmembrane region" description="Helical" evidence="8">
    <location>
        <begin position="218"/>
        <end position="241"/>
    </location>
</feature>
<feature type="transmembrane region" description="Helical" evidence="8">
    <location>
        <begin position="45"/>
        <end position="64"/>
    </location>
</feature>
<dbReference type="EMBL" id="JBIEKR010000014">
    <property type="protein sequence ID" value="MFG6274167.1"/>
    <property type="molecule type" value="Genomic_DNA"/>
</dbReference>
<feature type="transmembrane region" description="Helical" evidence="8">
    <location>
        <begin position="116"/>
        <end position="144"/>
    </location>
</feature>
<dbReference type="GO" id="GO:0022857">
    <property type="term" value="F:transmembrane transporter activity"/>
    <property type="evidence" value="ECO:0007669"/>
    <property type="project" value="InterPro"/>
</dbReference>
<feature type="transmembrane region" description="Helical" evidence="8">
    <location>
        <begin position="180"/>
        <end position="198"/>
    </location>
</feature>
<proteinExistence type="inferred from homology"/>
<dbReference type="KEGG" id="mhw:ACT01_13710"/>
<dbReference type="PANTHER" id="PTHR48086:SF7">
    <property type="entry name" value="SODIUM-SOLUTE SYMPORTER-RELATED"/>
    <property type="match status" value="1"/>
</dbReference>
<feature type="transmembrane region" description="Helical" evidence="8">
    <location>
        <begin position="262"/>
        <end position="291"/>
    </location>
</feature>
<accession>A0A848BVS4</accession>
<feature type="transmembrane region" description="Helical" evidence="8">
    <location>
        <begin position="150"/>
        <end position="173"/>
    </location>
</feature>
<evidence type="ECO:0000256" key="6">
    <source>
        <dbReference type="ARBA" id="ARBA00023136"/>
    </source>
</evidence>
<dbReference type="PANTHER" id="PTHR48086">
    <property type="entry name" value="SODIUM/PROLINE SYMPORTER-RELATED"/>
    <property type="match status" value="1"/>
</dbReference>
<feature type="transmembrane region" description="Helical" evidence="8">
    <location>
        <begin position="303"/>
        <end position="326"/>
    </location>
</feature>
<keyword evidence="4 8" id="KW-0812">Transmembrane</keyword>
<dbReference type="EMBL" id="JABAFG010000030">
    <property type="protein sequence ID" value="NME29350.1"/>
    <property type="molecule type" value="Genomic_DNA"/>
</dbReference>
<comment type="caution">
    <text evidence="10">The sequence shown here is derived from an EMBL/GenBank/DDBJ whole genome shotgun (WGS) entry which is preliminary data.</text>
</comment>
<evidence type="ECO:0000256" key="7">
    <source>
        <dbReference type="RuleBase" id="RU362091"/>
    </source>
</evidence>
<reference evidence="10 11" key="1">
    <citation type="submission" date="2020-04" db="EMBL/GenBank/DDBJ databases">
        <authorList>
            <person name="Hitch T.C.A."/>
            <person name="Wylensek D."/>
            <person name="Clavel T."/>
        </authorList>
    </citation>
    <scope>NUCLEOTIDE SEQUENCE [LARGE SCALE GENOMIC DNA]</scope>
    <source>
        <strain evidence="10 11">Oil-RF-744-FAT-WT-6-1</strain>
    </source>
</reference>
<feature type="transmembrane region" description="Helical" evidence="8">
    <location>
        <begin position="365"/>
        <end position="383"/>
    </location>
</feature>
<feature type="transmembrane region" description="Helical" evidence="8">
    <location>
        <begin position="441"/>
        <end position="466"/>
    </location>
</feature>
<keyword evidence="3" id="KW-0813">Transport</keyword>
<evidence type="ECO:0000313" key="12">
    <source>
        <dbReference type="Proteomes" id="UP001605989"/>
    </source>
</evidence>
<dbReference type="PROSITE" id="PS50283">
    <property type="entry name" value="NA_SOLUT_SYMP_3"/>
    <property type="match status" value="1"/>
</dbReference>
<keyword evidence="12" id="KW-1185">Reference proteome</keyword>
<dbReference type="CDD" id="cd10322">
    <property type="entry name" value="SLC5sbd"/>
    <property type="match status" value="1"/>
</dbReference>
<dbReference type="AlphaFoldDB" id="A0A848BVS4"/>
<dbReference type="Gene3D" id="1.20.1730.10">
    <property type="entry name" value="Sodium/glucose cotransporter"/>
    <property type="match status" value="1"/>
</dbReference>
<comment type="similarity">
    <text evidence="2 7">Belongs to the sodium:solute symporter (SSF) (TC 2.A.21) family.</text>
</comment>
<keyword evidence="5 8" id="KW-1133">Transmembrane helix</keyword>
<sequence length="486" mass="51859">MSGSIIVAAVVIAYMAFMLFIGWYSKHMISGNADFMVAGRRLGPILMAGTLAATEIGGGSSLGVVQQGMGKYGISAAWYVIAMGFAFVILTFLAPKFRASTVKTVPEYFRRRYGRLPGIITAIVMFLPLIGLTAGQMIASAVILSTMMGISFKVSVIAICVIVTIYSVMGGLWSVTLTDFVQVFFIVFGMAVALPYALNLAGGWDNVVANVPAESLDLFSGYSVIDVIALTVMYITTFTVGQEAVSRYYAARDGRTAQKGSVMAAIINFIYGFIPATLGVIVLALINMGIFDATQFQSVGSRYALPVLAVAAMPPLVCGILFAGVISATMSSASSDLLGAGSIFANDIYRQYIKTEATDEEVMKVAKIVMVLAGLLSLLVALFNTSSIITILMFSFSLRAAGAFFPYVIGLYWKGASLAGTMASLIAGTIVVVYLEQFTHGVIFGIKFGQPILPGLVVSFIAFIIFSKLMPPKEKTTELAYDEHES</sequence>